<feature type="compositionally biased region" description="Low complexity" evidence="5">
    <location>
        <begin position="14"/>
        <end position="26"/>
    </location>
</feature>
<evidence type="ECO:0000256" key="3">
    <source>
        <dbReference type="ARBA" id="ARBA00023274"/>
    </source>
</evidence>
<accession>A0ABR3FP00</accession>
<evidence type="ECO:0000313" key="7">
    <source>
        <dbReference type="Proteomes" id="UP001465976"/>
    </source>
</evidence>
<dbReference type="InterPro" id="IPR036870">
    <property type="entry name" value="Ribosomal_bS18_sf"/>
</dbReference>
<gene>
    <name evidence="6" type="ORF">V5O48_004908</name>
</gene>
<comment type="caution">
    <text evidence="6">The sequence shown here is derived from an EMBL/GenBank/DDBJ whole genome shotgun (WGS) entry which is preliminary data.</text>
</comment>
<keyword evidence="3" id="KW-0687">Ribonucleoprotein</keyword>
<dbReference type="PRINTS" id="PR00974">
    <property type="entry name" value="RIBOSOMALS18"/>
</dbReference>
<name>A0ABR3FP00_9AGAR</name>
<protein>
    <recommendedName>
        <fullName evidence="4">Small ribosomal subunit protein bS18m</fullName>
    </recommendedName>
</protein>
<proteinExistence type="inferred from homology"/>
<comment type="similarity">
    <text evidence="1">Belongs to the bacterial ribosomal protein bS18 family.</text>
</comment>
<reference evidence="6 7" key="1">
    <citation type="submission" date="2024-02" db="EMBL/GenBank/DDBJ databases">
        <title>A draft genome for the cacao thread blight pathogen Marasmius crinis-equi.</title>
        <authorList>
            <person name="Cohen S.P."/>
            <person name="Baruah I.K."/>
            <person name="Amoako-Attah I."/>
            <person name="Bukari Y."/>
            <person name="Meinhardt L.W."/>
            <person name="Bailey B.A."/>
        </authorList>
    </citation>
    <scope>NUCLEOTIDE SEQUENCE [LARGE SCALE GENOMIC DNA]</scope>
    <source>
        <strain evidence="6 7">GH-76</strain>
    </source>
</reference>
<sequence length="178" mass="19867">MFAALRQAARRPLSTSRTFSSSSGLANATANGNGAFNALRKVVNDTANTTAASSIVRDDKSPYQKFSWNTFITPDKLKYENVLKSPKRPTTRPRIGPSKREARKTDPFYQLNVDPLTMATNPFVLNNYVSELGKVNGRNVTQLTMKNQRRLGKAIRRAKMMGIIPVLSRRNIFSTTGR</sequence>
<dbReference type="EMBL" id="JBAHYK010000180">
    <property type="protein sequence ID" value="KAL0577065.1"/>
    <property type="molecule type" value="Genomic_DNA"/>
</dbReference>
<organism evidence="6 7">
    <name type="scientific">Marasmius crinis-equi</name>
    <dbReference type="NCBI Taxonomy" id="585013"/>
    <lineage>
        <taxon>Eukaryota</taxon>
        <taxon>Fungi</taxon>
        <taxon>Dikarya</taxon>
        <taxon>Basidiomycota</taxon>
        <taxon>Agaricomycotina</taxon>
        <taxon>Agaricomycetes</taxon>
        <taxon>Agaricomycetidae</taxon>
        <taxon>Agaricales</taxon>
        <taxon>Marasmiineae</taxon>
        <taxon>Marasmiaceae</taxon>
        <taxon>Marasmius</taxon>
    </lineage>
</organism>
<dbReference type="Proteomes" id="UP001465976">
    <property type="component" value="Unassembled WGS sequence"/>
</dbReference>
<evidence type="ECO:0000256" key="1">
    <source>
        <dbReference type="ARBA" id="ARBA00005589"/>
    </source>
</evidence>
<evidence type="ECO:0000256" key="2">
    <source>
        <dbReference type="ARBA" id="ARBA00022980"/>
    </source>
</evidence>
<dbReference type="PANTHER" id="PTHR13479">
    <property type="entry name" value="30S RIBOSOMAL PROTEIN S18"/>
    <property type="match status" value="1"/>
</dbReference>
<keyword evidence="2" id="KW-0689">Ribosomal protein</keyword>
<dbReference type="InterPro" id="IPR001648">
    <property type="entry name" value="Ribosomal_bS18"/>
</dbReference>
<evidence type="ECO:0000313" key="6">
    <source>
        <dbReference type="EMBL" id="KAL0577065.1"/>
    </source>
</evidence>
<dbReference type="SUPFAM" id="SSF46911">
    <property type="entry name" value="Ribosomal protein S18"/>
    <property type="match status" value="1"/>
</dbReference>
<evidence type="ECO:0000256" key="5">
    <source>
        <dbReference type="SAM" id="MobiDB-lite"/>
    </source>
</evidence>
<dbReference type="Gene3D" id="4.10.640.10">
    <property type="entry name" value="Ribosomal protein S18"/>
    <property type="match status" value="1"/>
</dbReference>
<evidence type="ECO:0000256" key="4">
    <source>
        <dbReference type="ARBA" id="ARBA00035264"/>
    </source>
</evidence>
<dbReference type="PANTHER" id="PTHR13479:SF40">
    <property type="entry name" value="SMALL RIBOSOMAL SUBUNIT PROTEIN BS18M"/>
    <property type="match status" value="1"/>
</dbReference>
<dbReference type="Pfam" id="PF01084">
    <property type="entry name" value="Ribosomal_S18"/>
    <property type="match status" value="1"/>
</dbReference>
<feature type="region of interest" description="Disordered" evidence="5">
    <location>
        <begin position="1"/>
        <end position="26"/>
    </location>
</feature>
<keyword evidence="7" id="KW-1185">Reference proteome</keyword>